<dbReference type="InterPro" id="IPR011055">
    <property type="entry name" value="Dup_hybrid_motif"/>
</dbReference>
<organism evidence="1 2">
    <name type="scientific">Lactiplantibacillus nangangensis</name>
    <dbReference type="NCBI Taxonomy" id="2559917"/>
    <lineage>
        <taxon>Bacteria</taxon>
        <taxon>Bacillati</taxon>
        <taxon>Bacillota</taxon>
        <taxon>Bacilli</taxon>
        <taxon>Lactobacillales</taxon>
        <taxon>Lactobacillaceae</taxon>
        <taxon>Lactiplantibacillus</taxon>
    </lineage>
</organism>
<name>A0ABW1SL22_9LACO</name>
<evidence type="ECO:0008006" key="3">
    <source>
        <dbReference type="Google" id="ProtNLM"/>
    </source>
</evidence>
<gene>
    <name evidence="1" type="ORF">ACFP1L_10730</name>
</gene>
<proteinExistence type="predicted"/>
<dbReference type="Proteomes" id="UP001596171">
    <property type="component" value="Unassembled WGS sequence"/>
</dbReference>
<dbReference type="SUPFAM" id="SSF51261">
    <property type="entry name" value="Duplicated hybrid motif"/>
    <property type="match status" value="1"/>
</dbReference>
<reference evidence="2" key="1">
    <citation type="journal article" date="2019" name="Int. J. Syst. Evol. Microbiol.">
        <title>The Global Catalogue of Microorganisms (GCM) 10K type strain sequencing project: providing services to taxonomists for standard genome sequencing and annotation.</title>
        <authorList>
            <consortium name="The Broad Institute Genomics Platform"/>
            <consortium name="The Broad Institute Genome Sequencing Center for Infectious Disease"/>
            <person name="Wu L."/>
            <person name="Ma J."/>
        </authorList>
    </citation>
    <scope>NUCLEOTIDE SEQUENCE [LARGE SCALE GENOMIC DNA]</scope>
    <source>
        <strain evidence="2">CCM 8930</strain>
    </source>
</reference>
<evidence type="ECO:0000313" key="1">
    <source>
        <dbReference type="EMBL" id="MFC6202345.1"/>
    </source>
</evidence>
<protein>
    <recommendedName>
        <fullName evidence="3">PTS EIIA type-1 domain-containing protein</fullName>
    </recommendedName>
</protein>
<sequence>MRLFKRMSTSDRLSLPVSGQSLSLANEPAKCRLAIKPANMAVYAPVNGEVREITATGLTLMSINGRQYWLGLHVQDDQSAGHFDWQVRVGDSVSPLTLLGTLSSAAMMATVVVYDELITAPVTTVRSDHSRLRALFG</sequence>
<keyword evidence="2" id="KW-1185">Reference proteome</keyword>
<evidence type="ECO:0000313" key="2">
    <source>
        <dbReference type="Proteomes" id="UP001596171"/>
    </source>
</evidence>
<accession>A0ABW1SL22</accession>
<dbReference type="RefSeq" id="WP_137616304.1">
    <property type="nucleotide sequence ID" value="NZ_BJDI01000008.1"/>
</dbReference>
<dbReference type="Gene3D" id="2.70.70.10">
    <property type="entry name" value="Glucose Permease (Domain IIA)"/>
    <property type="match status" value="1"/>
</dbReference>
<dbReference type="EMBL" id="JBHSSE010000022">
    <property type="protein sequence ID" value="MFC6202345.1"/>
    <property type="molecule type" value="Genomic_DNA"/>
</dbReference>
<comment type="caution">
    <text evidence="1">The sequence shown here is derived from an EMBL/GenBank/DDBJ whole genome shotgun (WGS) entry which is preliminary data.</text>
</comment>